<reference evidence="8 9" key="1">
    <citation type="submission" date="2011-09" db="EMBL/GenBank/DDBJ databases">
        <authorList>
            <consortium name="US DOE Joint Genome Institute (JGI-PGF)"/>
            <person name="Lucas S."/>
            <person name="Han J."/>
            <person name="Lapidus A."/>
            <person name="Cheng J.-F."/>
            <person name="Goodwin L."/>
            <person name="Pitluck S."/>
            <person name="Peters L."/>
            <person name="Land M.L."/>
            <person name="Hauser L."/>
            <person name="Orellana R."/>
            <person name="Lovley D."/>
            <person name="Woyke T.J."/>
        </authorList>
    </citation>
    <scope>NUCLEOTIDE SEQUENCE [LARGE SCALE GENOMIC DNA]</scope>
    <source>
        <strain evidence="8 9">2ac9</strain>
    </source>
</reference>
<evidence type="ECO:0000256" key="2">
    <source>
        <dbReference type="ARBA" id="ARBA00022485"/>
    </source>
</evidence>
<dbReference type="PANTHER" id="PTHR30352">
    <property type="entry name" value="PYRUVATE FORMATE-LYASE-ACTIVATING ENZYME"/>
    <property type="match status" value="1"/>
</dbReference>
<evidence type="ECO:0000313" key="9">
    <source>
        <dbReference type="Proteomes" id="UP000005778"/>
    </source>
</evidence>
<keyword evidence="6" id="KW-0411">Iron-sulfur</keyword>
<evidence type="ECO:0000256" key="5">
    <source>
        <dbReference type="ARBA" id="ARBA00023004"/>
    </source>
</evidence>
<dbReference type="SFLD" id="SFLDG01094">
    <property type="entry name" value="Uncharacterised_Radical_SAM_Su"/>
    <property type="match status" value="1"/>
</dbReference>
<dbReference type="eggNOG" id="COG1180">
    <property type="taxonomic scope" value="Bacteria"/>
</dbReference>
<dbReference type="CDD" id="cd01335">
    <property type="entry name" value="Radical_SAM"/>
    <property type="match status" value="1"/>
</dbReference>
<keyword evidence="9" id="KW-1185">Reference proteome</keyword>
<dbReference type="SUPFAM" id="SSF102114">
    <property type="entry name" value="Radical SAM enzymes"/>
    <property type="match status" value="1"/>
</dbReference>
<dbReference type="InterPro" id="IPR058240">
    <property type="entry name" value="rSAM_sf"/>
</dbReference>
<dbReference type="NCBIfam" id="TIGR02495">
    <property type="entry name" value="NrdG2"/>
    <property type="match status" value="1"/>
</dbReference>
<keyword evidence="4" id="KW-0479">Metal-binding</keyword>
<dbReference type="InterPro" id="IPR013785">
    <property type="entry name" value="Aldolase_TIM"/>
</dbReference>
<dbReference type="Proteomes" id="UP000005778">
    <property type="component" value="Chromosome"/>
</dbReference>
<dbReference type="InterPro" id="IPR007197">
    <property type="entry name" value="rSAM"/>
</dbReference>
<dbReference type="AlphaFoldDB" id="I5AYV6"/>
<dbReference type="HOGENOM" id="CLU_078147_2_1_7"/>
<evidence type="ECO:0000256" key="6">
    <source>
        <dbReference type="ARBA" id="ARBA00023014"/>
    </source>
</evidence>
<dbReference type="EMBL" id="CM001488">
    <property type="protein sequence ID" value="EIM62419.1"/>
    <property type="molecule type" value="Genomic_DNA"/>
</dbReference>
<evidence type="ECO:0000256" key="1">
    <source>
        <dbReference type="ARBA" id="ARBA00001966"/>
    </source>
</evidence>
<dbReference type="GO" id="GO:0051539">
    <property type="term" value="F:4 iron, 4 sulfur cluster binding"/>
    <property type="evidence" value="ECO:0007669"/>
    <property type="project" value="UniProtKB-KW"/>
</dbReference>
<accession>I5AYV6</accession>
<proteinExistence type="predicted"/>
<dbReference type="OrthoDB" id="9782387at2"/>
<dbReference type="Gene3D" id="3.20.20.70">
    <property type="entry name" value="Aldolase class I"/>
    <property type="match status" value="1"/>
</dbReference>
<evidence type="ECO:0000256" key="4">
    <source>
        <dbReference type="ARBA" id="ARBA00022723"/>
    </source>
</evidence>
<keyword evidence="5" id="KW-0408">Iron</keyword>
<dbReference type="GO" id="GO:0046872">
    <property type="term" value="F:metal ion binding"/>
    <property type="evidence" value="ECO:0007669"/>
    <property type="project" value="UniProtKB-KW"/>
</dbReference>
<organism evidence="8 9">
    <name type="scientific">Desulfobacter postgatei 2ac9</name>
    <dbReference type="NCBI Taxonomy" id="879212"/>
    <lineage>
        <taxon>Bacteria</taxon>
        <taxon>Pseudomonadati</taxon>
        <taxon>Thermodesulfobacteriota</taxon>
        <taxon>Desulfobacteria</taxon>
        <taxon>Desulfobacterales</taxon>
        <taxon>Desulfobacteraceae</taxon>
        <taxon>Desulfobacter</taxon>
    </lineage>
</organism>
<dbReference type="SFLD" id="SFLDS00029">
    <property type="entry name" value="Radical_SAM"/>
    <property type="match status" value="1"/>
</dbReference>
<name>I5AYV6_9BACT</name>
<keyword evidence="2" id="KW-0004">4Fe-4S</keyword>
<feature type="domain" description="Radical SAM core" evidence="7">
    <location>
        <begin position="13"/>
        <end position="248"/>
    </location>
</feature>
<dbReference type="InterPro" id="IPR012840">
    <property type="entry name" value="NrdG2"/>
</dbReference>
<evidence type="ECO:0000313" key="8">
    <source>
        <dbReference type="EMBL" id="EIM62419.1"/>
    </source>
</evidence>
<dbReference type="GO" id="GO:0003824">
    <property type="term" value="F:catalytic activity"/>
    <property type="evidence" value="ECO:0007669"/>
    <property type="project" value="InterPro"/>
</dbReference>
<comment type="cofactor">
    <cofactor evidence="1">
        <name>[4Fe-4S] cluster</name>
        <dbReference type="ChEBI" id="CHEBI:49883"/>
    </cofactor>
</comment>
<sequence length="248" mass="27363">MDIGGFQKNSLIDFPGTIACVLFTRGCNFTCPYCHNPELAARTAGPCGSGSSGLNQLNLNRSESTDQKKIFEFLDKRKGMIEGIVITGGEPTLQADLTDFIQTVRQMGYKVKLDTNGTAPRIIDALFDLGLLDYLAMDIKTDIDHYPMVMKNPGHLDRVMESISLIMAKAPAYEFRTTCAKPFVTPDIMKNIGRMIRGAASYVLQPCSRNVNLLDPNFAAVDDHFLNADDMAALKSAVLPFVENTRIR</sequence>
<protein>
    <submittedName>
        <fullName evidence="8">Anaerobic ribonucleoside-triphosphate reductase activating protein</fullName>
    </submittedName>
</protein>
<dbReference type="PANTHER" id="PTHR30352:SF13">
    <property type="entry name" value="GLYCYL-RADICAL ENZYME ACTIVATING ENZYME YJJW-RELATED"/>
    <property type="match status" value="1"/>
</dbReference>
<gene>
    <name evidence="8" type="ORF">DespoDRAFT_00396</name>
</gene>
<reference evidence="8 9" key="2">
    <citation type="submission" date="2012-02" db="EMBL/GenBank/DDBJ databases">
        <title>Improved High-Quality Draft sequence of Desulfobacter postgatei 2ac9.</title>
        <authorList>
            <consortium name="US DOE Joint Genome Institute"/>
            <person name="Lucas S."/>
            <person name="Han J."/>
            <person name="Lapidus A."/>
            <person name="Cheng J.-F."/>
            <person name="Goodwin L."/>
            <person name="Pitluck S."/>
            <person name="Peters L."/>
            <person name="Ovchinnikova G."/>
            <person name="Held B."/>
            <person name="Detter J.C."/>
            <person name="Han C."/>
            <person name="Tapia R."/>
            <person name="Land M."/>
            <person name="Hauser L."/>
            <person name="Kyrpides N."/>
            <person name="Ivanova N."/>
            <person name="Pagani I."/>
            <person name="Orellana R."/>
            <person name="Lovley D."/>
            <person name="Woyke T."/>
        </authorList>
    </citation>
    <scope>NUCLEOTIDE SEQUENCE [LARGE SCALE GENOMIC DNA]</scope>
    <source>
        <strain evidence="8 9">2ac9</strain>
    </source>
</reference>
<evidence type="ECO:0000256" key="3">
    <source>
        <dbReference type="ARBA" id="ARBA00022691"/>
    </source>
</evidence>
<evidence type="ECO:0000259" key="7">
    <source>
        <dbReference type="PROSITE" id="PS51918"/>
    </source>
</evidence>
<dbReference type="RefSeq" id="WP_004071002.1">
    <property type="nucleotide sequence ID" value="NZ_CM001488.1"/>
</dbReference>
<dbReference type="STRING" id="879212.DespoDRAFT_00396"/>
<dbReference type="Pfam" id="PF04055">
    <property type="entry name" value="Radical_SAM"/>
    <property type="match status" value="1"/>
</dbReference>
<dbReference type="PROSITE" id="PS51918">
    <property type="entry name" value="RADICAL_SAM"/>
    <property type="match status" value="1"/>
</dbReference>
<keyword evidence="3" id="KW-0949">S-adenosyl-L-methionine</keyword>
<dbReference type="InterPro" id="IPR034457">
    <property type="entry name" value="Organic_radical-activating"/>
</dbReference>
<dbReference type="SFLD" id="SFLDG01067">
    <property type="entry name" value="SPASM/twitch_domain_containing"/>
    <property type="match status" value="1"/>
</dbReference>